<name>A0A9P5YPZ9_9AGAR</name>
<evidence type="ECO:0000313" key="3">
    <source>
        <dbReference type="Proteomes" id="UP000807469"/>
    </source>
</evidence>
<sequence length="245" mass="27240">MSDTFSWFQHSQHNIVGDNASLWSSEGEPETHAGVTTATPTLVPIVFDNEIGTESAQHAMFLDPRPPPPPCLVPIALPALESNFPVYIHALLRYNSSAAAIYWNTSLPPYTAVVRNLNGPWFHEIATSPLIPSITIRIKRVSRPIVVFPTQIGYPIRIVDVLNAIYVGMREAALEHAGTISETEISLLAAPSYSRNQEIEDAISTEAIRRHFQRRVWWNGLSRSTLEPDVWVLHLRGTSRGRASG</sequence>
<reference evidence="2" key="1">
    <citation type="submission" date="2020-11" db="EMBL/GenBank/DDBJ databases">
        <authorList>
            <consortium name="DOE Joint Genome Institute"/>
            <person name="Ahrendt S."/>
            <person name="Riley R."/>
            <person name="Andreopoulos W."/>
            <person name="Labutti K."/>
            <person name="Pangilinan J."/>
            <person name="Ruiz-Duenas F.J."/>
            <person name="Barrasa J.M."/>
            <person name="Sanchez-Garcia M."/>
            <person name="Camarero S."/>
            <person name="Miyauchi S."/>
            <person name="Serrano A."/>
            <person name="Linde D."/>
            <person name="Babiker R."/>
            <person name="Drula E."/>
            <person name="Ayuso-Fernandez I."/>
            <person name="Pacheco R."/>
            <person name="Padilla G."/>
            <person name="Ferreira P."/>
            <person name="Barriuso J."/>
            <person name="Kellner H."/>
            <person name="Castanera R."/>
            <person name="Alfaro M."/>
            <person name="Ramirez L."/>
            <person name="Pisabarro A.G."/>
            <person name="Kuo A."/>
            <person name="Tritt A."/>
            <person name="Lipzen A."/>
            <person name="He G."/>
            <person name="Yan M."/>
            <person name="Ng V."/>
            <person name="Cullen D."/>
            <person name="Martin F."/>
            <person name="Rosso M.-N."/>
            <person name="Henrissat B."/>
            <person name="Hibbett D."/>
            <person name="Martinez A.T."/>
            <person name="Grigoriev I.V."/>
        </authorList>
    </citation>
    <scope>NUCLEOTIDE SEQUENCE</scope>
    <source>
        <strain evidence="2">CIRM-BRFM 674</strain>
    </source>
</reference>
<dbReference type="EMBL" id="MU155518">
    <property type="protein sequence ID" value="KAF9472590.1"/>
    <property type="molecule type" value="Genomic_DNA"/>
</dbReference>
<keyword evidence="3" id="KW-1185">Reference proteome</keyword>
<dbReference type="AlphaFoldDB" id="A0A9P5YPZ9"/>
<gene>
    <name evidence="2" type="ORF">BDN70DRAFT_938070</name>
</gene>
<dbReference type="Pfam" id="PF20415">
    <property type="entry name" value="DUF6699"/>
    <property type="match status" value="1"/>
</dbReference>
<evidence type="ECO:0000313" key="2">
    <source>
        <dbReference type="EMBL" id="KAF9472590.1"/>
    </source>
</evidence>
<dbReference type="OrthoDB" id="3172906at2759"/>
<dbReference type="InterPro" id="IPR046522">
    <property type="entry name" value="DUF6699"/>
</dbReference>
<dbReference type="Proteomes" id="UP000807469">
    <property type="component" value="Unassembled WGS sequence"/>
</dbReference>
<organism evidence="2 3">
    <name type="scientific">Pholiota conissans</name>
    <dbReference type="NCBI Taxonomy" id="109636"/>
    <lineage>
        <taxon>Eukaryota</taxon>
        <taxon>Fungi</taxon>
        <taxon>Dikarya</taxon>
        <taxon>Basidiomycota</taxon>
        <taxon>Agaricomycotina</taxon>
        <taxon>Agaricomycetes</taxon>
        <taxon>Agaricomycetidae</taxon>
        <taxon>Agaricales</taxon>
        <taxon>Agaricineae</taxon>
        <taxon>Strophariaceae</taxon>
        <taxon>Pholiota</taxon>
    </lineage>
</organism>
<accession>A0A9P5YPZ9</accession>
<comment type="caution">
    <text evidence="2">The sequence shown here is derived from an EMBL/GenBank/DDBJ whole genome shotgun (WGS) entry which is preliminary data.</text>
</comment>
<proteinExistence type="predicted"/>
<feature type="domain" description="DUF6699" evidence="1">
    <location>
        <begin position="101"/>
        <end position="221"/>
    </location>
</feature>
<protein>
    <recommendedName>
        <fullName evidence="1">DUF6699 domain-containing protein</fullName>
    </recommendedName>
</protein>
<evidence type="ECO:0000259" key="1">
    <source>
        <dbReference type="Pfam" id="PF20415"/>
    </source>
</evidence>